<feature type="transmembrane region" description="Helical" evidence="6">
    <location>
        <begin position="391"/>
        <end position="409"/>
    </location>
</feature>
<reference evidence="7 8" key="1">
    <citation type="submission" date="2021-07" db="EMBL/GenBank/DDBJ databases">
        <title>Paenibacillus radiodurans sp. nov., isolated from the southeastern edge of Tengger Desert.</title>
        <authorList>
            <person name="Zhang G."/>
        </authorList>
    </citation>
    <scope>NUCLEOTIDE SEQUENCE [LARGE SCALE GENOMIC DNA]</scope>
    <source>
        <strain evidence="7 8">CCM 7311</strain>
    </source>
</reference>
<feature type="transmembrane region" description="Helical" evidence="6">
    <location>
        <begin position="49"/>
        <end position="69"/>
    </location>
</feature>
<feature type="transmembrane region" description="Helical" evidence="6">
    <location>
        <begin position="362"/>
        <end position="385"/>
    </location>
</feature>
<gene>
    <name evidence="7" type="ORF">K0U00_00600</name>
</gene>
<evidence type="ECO:0000256" key="3">
    <source>
        <dbReference type="ARBA" id="ARBA00022692"/>
    </source>
</evidence>
<dbReference type="Proteomes" id="UP001519887">
    <property type="component" value="Unassembled WGS sequence"/>
</dbReference>
<name>A0ABS7BV54_9BACL</name>
<evidence type="ECO:0000256" key="5">
    <source>
        <dbReference type="ARBA" id="ARBA00023136"/>
    </source>
</evidence>
<keyword evidence="5 6" id="KW-0472">Membrane</keyword>
<evidence type="ECO:0000313" key="8">
    <source>
        <dbReference type="Proteomes" id="UP001519887"/>
    </source>
</evidence>
<comment type="caution">
    <text evidence="7">The sequence shown here is derived from an EMBL/GenBank/DDBJ whole genome shotgun (WGS) entry which is preliminary data.</text>
</comment>
<keyword evidence="3 6" id="KW-0812">Transmembrane</keyword>
<dbReference type="EMBL" id="JAHZIK010000004">
    <property type="protein sequence ID" value="MBW7452539.1"/>
    <property type="molecule type" value="Genomic_DNA"/>
</dbReference>
<feature type="transmembrane region" description="Helical" evidence="6">
    <location>
        <begin position="222"/>
        <end position="240"/>
    </location>
</feature>
<comment type="subcellular location">
    <subcellularLocation>
        <location evidence="1">Cell membrane</location>
        <topology evidence="1">Multi-pass membrane protein</topology>
    </subcellularLocation>
</comment>
<feature type="transmembrane region" description="Helical" evidence="6">
    <location>
        <begin position="157"/>
        <end position="176"/>
    </location>
</feature>
<proteinExistence type="predicted"/>
<dbReference type="PANTHER" id="PTHR30250:SF11">
    <property type="entry name" value="O-ANTIGEN TRANSPORTER-RELATED"/>
    <property type="match status" value="1"/>
</dbReference>
<accession>A0ABS7BV54</accession>
<dbReference type="InterPro" id="IPR050833">
    <property type="entry name" value="Poly_Biosynth_Transport"/>
</dbReference>
<evidence type="ECO:0000256" key="6">
    <source>
        <dbReference type="SAM" id="Phobius"/>
    </source>
</evidence>
<feature type="transmembrane region" description="Helical" evidence="6">
    <location>
        <begin position="90"/>
        <end position="112"/>
    </location>
</feature>
<feature type="transmembrane region" description="Helical" evidence="6">
    <location>
        <begin position="18"/>
        <end position="43"/>
    </location>
</feature>
<sequence>MVELATARRISSKTVKDIITTVLTRGVTLFGGFLISVLLARFLGAEGRGVVTVIFLVPTLMFTIAELGVRQATAYFVGQKAHEFTDIIKTTYLIWIVMSIISLLIVSGYYGLFYYGKYSGTLLLIALLSVPFTLFTRYTNGILQGKDRIGNINNLELWNTGLNITFVVVLVGLLRLDILGATLVNFLLALMIAVQSYLMVRKLAPFQIGYIKGLPVQFIKKGIAYALALFVLQLNYRINIMMLEQFSDVRSIGIFTVGTVLAELIWQLPAAVGMVLFAKSANSKTEQEAINRAAKLLRMLLPVALAVCVFIALFSSVIVNILYGKEFADAAQVIRLLLPGIFIMFFFKVLNADLAGRGKPLFALAAYILPLILNVVLNFIFIPLYNINGTAMASSISYVIGGLLFLVIYSRNTGVKIKDLLIMKRSDLKR</sequence>
<organism evidence="7 8">
    <name type="scientific">Paenibacillus sepulcri</name>
    <dbReference type="NCBI Taxonomy" id="359917"/>
    <lineage>
        <taxon>Bacteria</taxon>
        <taxon>Bacillati</taxon>
        <taxon>Bacillota</taxon>
        <taxon>Bacilli</taxon>
        <taxon>Bacillales</taxon>
        <taxon>Paenibacillaceae</taxon>
        <taxon>Paenibacillus</taxon>
    </lineage>
</organism>
<keyword evidence="4 6" id="KW-1133">Transmembrane helix</keyword>
<evidence type="ECO:0000256" key="4">
    <source>
        <dbReference type="ARBA" id="ARBA00022989"/>
    </source>
</evidence>
<dbReference type="InterPro" id="IPR002797">
    <property type="entry name" value="Polysacc_synth"/>
</dbReference>
<dbReference type="Pfam" id="PF01943">
    <property type="entry name" value="Polysacc_synt"/>
    <property type="match status" value="1"/>
</dbReference>
<feature type="transmembrane region" description="Helical" evidence="6">
    <location>
        <begin position="252"/>
        <end position="278"/>
    </location>
</feature>
<feature type="transmembrane region" description="Helical" evidence="6">
    <location>
        <begin position="182"/>
        <end position="201"/>
    </location>
</feature>
<feature type="transmembrane region" description="Helical" evidence="6">
    <location>
        <begin position="330"/>
        <end position="350"/>
    </location>
</feature>
<feature type="transmembrane region" description="Helical" evidence="6">
    <location>
        <begin position="118"/>
        <end position="136"/>
    </location>
</feature>
<keyword evidence="2" id="KW-1003">Cell membrane</keyword>
<evidence type="ECO:0000256" key="1">
    <source>
        <dbReference type="ARBA" id="ARBA00004651"/>
    </source>
</evidence>
<keyword evidence="8" id="KW-1185">Reference proteome</keyword>
<feature type="transmembrane region" description="Helical" evidence="6">
    <location>
        <begin position="299"/>
        <end position="324"/>
    </location>
</feature>
<protein>
    <submittedName>
        <fullName evidence="7">Polysaccharide biosynthesis C-terminal domain-containing protein</fullName>
    </submittedName>
</protein>
<evidence type="ECO:0000313" key="7">
    <source>
        <dbReference type="EMBL" id="MBW7452539.1"/>
    </source>
</evidence>
<evidence type="ECO:0000256" key="2">
    <source>
        <dbReference type="ARBA" id="ARBA00022475"/>
    </source>
</evidence>
<dbReference type="PANTHER" id="PTHR30250">
    <property type="entry name" value="PST FAMILY PREDICTED COLANIC ACID TRANSPORTER"/>
    <property type="match status" value="1"/>
</dbReference>